<dbReference type="VEuPathDB" id="FungiDB:Z517_01832"/>
<reference evidence="1 2" key="1">
    <citation type="submission" date="2015-01" db="EMBL/GenBank/DDBJ databases">
        <title>The Genome Sequence of Fonsecaea pedrosoi CBS 271.37.</title>
        <authorList>
            <consortium name="The Broad Institute Genomics Platform"/>
            <person name="Cuomo C."/>
            <person name="de Hoog S."/>
            <person name="Gorbushina A."/>
            <person name="Stielow B."/>
            <person name="Teixiera M."/>
            <person name="Abouelleil A."/>
            <person name="Chapman S.B."/>
            <person name="Priest M."/>
            <person name="Young S.K."/>
            <person name="Wortman J."/>
            <person name="Nusbaum C."/>
            <person name="Birren B."/>
        </authorList>
    </citation>
    <scope>NUCLEOTIDE SEQUENCE [LARGE SCALE GENOMIC DNA]</scope>
    <source>
        <strain evidence="1 2">CBS 271.37</strain>
    </source>
</reference>
<proteinExistence type="predicted"/>
<organism evidence="1 2">
    <name type="scientific">Fonsecaea pedrosoi CBS 271.37</name>
    <dbReference type="NCBI Taxonomy" id="1442368"/>
    <lineage>
        <taxon>Eukaryota</taxon>
        <taxon>Fungi</taxon>
        <taxon>Dikarya</taxon>
        <taxon>Ascomycota</taxon>
        <taxon>Pezizomycotina</taxon>
        <taxon>Eurotiomycetes</taxon>
        <taxon>Chaetothyriomycetidae</taxon>
        <taxon>Chaetothyriales</taxon>
        <taxon>Herpotrichiellaceae</taxon>
        <taxon>Fonsecaea</taxon>
    </lineage>
</organism>
<dbReference type="Proteomes" id="UP000053029">
    <property type="component" value="Unassembled WGS sequence"/>
</dbReference>
<keyword evidence="2" id="KW-1185">Reference proteome</keyword>
<evidence type="ECO:0000313" key="2">
    <source>
        <dbReference type="Proteomes" id="UP000053029"/>
    </source>
</evidence>
<evidence type="ECO:0000313" key="1">
    <source>
        <dbReference type="EMBL" id="KIW86435.1"/>
    </source>
</evidence>
<protein>
    <submittedName>
        <fullName evidence="1">Uncharacterized protein</fullName>
    </submittedName>
</protein>
<dbReference type="AlphaFoldDB" id="A0A0D2H6F3"/>
<sequence>MSLPVEVKDGHKLPGAILFMAVTTKVTSANPTAASFNVIAYDPLIDAQSTPDKMKARYTASGLPYFERFTTPPEAEAPFQVKNGEIFYCGTYGTTAADKSLAWTYWVKGSISPGISLAYWNQETTNGSTKHVAKGCFTAPAGKRFTSASKTPIMNLYQAKGGNVLDEKLGTPMGLSKCEILWYATHIQGGVAGL</sequence>
<name>A0A0D2H6F3_9EURO</name>
<accession>A0A0D2H6F3</accession>
<gene>
    <name evidence="1" type="ORF">Z517_01832</name>
</gene>
<dbReference type="OrthoDB" id="5404620at2759"/>
<dbReference type="EMBL" id="KN846969">
    <property type="protein sequence ID" value="KIW86435.1"/>
    <property type="molecule type" value="Genomic_DNA"/>
</dbReference>
<dbReference type="HOGENOM" id="CLU_1402470_0_0_1"/>
<dbReference type="GeneID" id="25301322"/>
<dbReference type="RefSeq" id="XP_013290243.1">
    <property type="nucleotide sequence ID" value="XM_013434789.1"/>
</dbReference>